<feature type="transmembrane region" description="Helical" evidence="1">
    <location>
        <begin position="111"/>
        <end position="130"/>
    </location>
</feature>
<name>A0A366D3E0_9NOCA</name>
<evidence type="ECO:0000313" key="3">
    <source>
        <dbReference type="EMBL" id="RBO84445.1"/>
    </source>
</evidence>
<dbReference type="STRING" id="1210090.GCA_001613185_04039"/>
<proteinExistence type="predicted"/>
<feature type="transmembrane region" description="Helical" evidence="1">
    <location>
        <begin position="224"/>
        <end position="247"/>
    </location>
</feature>
<dbReference type="Proteomes" id="UP000252586">
    <property type="component" value="Unassembled WGS sequence"/>
</dbReference>
<dbReference type="InterPro" id="IPR050039">
    <property type="entry name" value="MAB_1171c-like"/>
</dbReference>
<dbReference type="Pfam" id="PF20182">
    <property type="entry name" value="DUF6545"/>
    <property type="match status" value="1"/>
</dbReference>
<dbReference type="GeneID" id="80346262"/>
<keyword evidence="4" id="KW-1185">Reference proteome</keyword>
<dbReference type="InterPro" id="IPR046675">
    <property type="entry name" value="DUF6545"/>
</dbReference>
<dbReference type="AlphaFoldDB" id="A0A366D3E0"/>
<feature type="domain" description="DUF6545" evidence="2">
    <location>
        <begin position="253"/>
        <end position="375"/>
    </location>
</feature>
<organism evidence="3 4">
    <name type="scientific">Nocardia puris</name>
    <dbReference type="NCBI Taxonomy" id="208602"/>
    <lineage>
        <taxon>Bacteria</taxon>
        <taxon>Bacillati</taxon>
        <taxon>Actinomycetota</taxon>
        <taxon>Actinomycetes</taxon>
        <taxon>Mycobacteriales</taxon>
        <taxon>Nocardiaceae</taxon>
        <taxon>Nocardia</taxon>
    </lineage>
</organism>
<evidence type="ECO:0000259" key="2">
    <source>
        <dbReference type="Pfam" id="PF20182"/>
    </source>
</evidence>
<feature type="transmembrane region" description="Helical" evidence="1">
    <location>
        <begin position="180"/>
        <end position="204"/>
    </location>
</feature>
<comment type="caution">
    <text evidence="3">The sequence shown here is derived from an EMBL/GenBank/DDBJ whole genome shotgun (WGS) entry which is preliminary data.</text>
</comment>
<keyword evidence="1" id="KW-0472">Membrane</keyword>
<dbReference type="NCBIfam" id="NF042915">
    <property type="entry name" value="MAB_1171c_fam"/>
    <property type="match status" value="1"/>
</dbReference>
<protein>
    <recommendedName>
        <fullName evidence="2">DUF6545 domain-containing protein</fullName>
    </recommendedName>
</protein>
<evidence type="ECO:0000256" key="1">
    <source>
        <dbReference type="SAM" id="Phobius"/>
    </source>
</evidence>
<feature type="transmembrane region" description="Helical" evidence="1">
    <location>
        <begin position="6"/>
        <end position="27"/>
    </location>
</feature>
<gene>
    <name evidence="3" type="ORF">DFR74_1166</name>
</gene>
<keyword evidence="1" id="KW-0812">Transmembrane</keyword>
<sequence length="402" mass="43656">MTSPIPGLLAWPVLFAVTAITAGRWWLLGDKVVDRLINRALLAAIAGLLMREAWAEDLAARLVWFVGDAEMVQLCRQASFGAILVSVSYIYGIAKLWDGADPADTWRRQRVYDLVALSASAVILIAGTPARRADQLIDEALGWPAVIAWVAFYLPLGITAWVIARISFRELRSDAFLRERVLYLGVLVLAAGLGLSSLAIPFQTGFAVVQNQPSADPDMSSKGWTFFLANVVASAAVAVPLVSTILIRTGHDRTSRYCRRLQPVWRDLTASVPEIVLAPPGDGGGVEPALRLHRMIVEIRDALLHLKPYTTARYPAGPDREGMLSYAVAILAAIDQKNAGRAPQDEPSPGLQPVRLGPRDLTTDLNELLDLAGVWPTARHIASIETPLSTRCATPSTSRSTM</sequence>
<reference evidence="3 4" key="1">
    <citation type="submission" date="2018-06" db="EMBL/GenBank/DDBJ databases">
        <title>Genomic Encyclopedia of Type Strains, Phase IV (KMG-IV): sequencing the most valuable type-strain genomes for metagenomic binning, comparative biology and taxonomic classification.</title>
        <authorList>
            <person name="Goeker M."/>
        </authorList>
    </citation>
    <scope>NUCLEOTIDE SEQUENCE [LARGE SCALE GENOMIC DNA]</scope>
    <source>
        <strain evidence="3 4">DSM 44599</strain>
    </source>
</reference>
<feature type="transmembrane region" description="Helical" evidence="1">
    <location>
        <begin position="142"/>
        <end position="168"/>
    </location>
</feature>
<evidence type="ECO:0000313" key="4">
    <source>
        <dbReference type="Proteomes" id="UP000252586"/>
    </source>
</evidence>
<dbReference type="RefSeq" id="WP_043735742.1">
    <property type="nucleotide sequence ID" value="NZ_QNRE01000016.1"/>
</dbReference>
<keyword evidence="1" id="KW-1133">Transmembrane helix</keyword>
<dbReference type="EMBL" id="QNRE01000016">
    <property type="protein sequence ID" value="RBO84445.1"/>
    <property type="molecule type" value="Genomic_DNA"/>
</dbReference>
<accession>A0A366D3E0</accession>